<evidence type="ECO:0000313" key="1">
    <source>
        <dbReference type="EMBL" id="GBM46106.1"/>
    </source>
</evidence>
<organism evidence="1 2">
    <name type="scientific">Araneus ventricosus</name>
    <name type="common">Orbweaver spider</name>
    <name type="synonym">Epeira ventricosa</name>
    <dbReference type="NCBI Taxonomy" id="182803"/>
    <lineage>
        <taxon>Eukaryota</taxon>
        <taxon>Metazoa</taxon>
        <taxon>Ecdysozoa</taxon>
        <taxon>Arthropoda</taxon>
        <taxon>Chelicerata</taxon>
        <taxon>Arachnida</taxon>
        <taxon>Araneae</taxon>
        <taxon>Araneomorphae</taxon>
        <taxon>Entelegynae</taxon>
        <taxon>Araneoidea</taxon>
        <taxon>Araneidae</taxon>
        <taxon>Araneus</taxon>
    </lineage>
</organism>
<gene>
    <name evidence="1" type="ORF">AVEN_236124_1</name>
</gene>
<evidence type="ECO:0000313" key="2">
    <source>
        <dbReference type="Proteomes" id="UP000499080"/>
    </source>
</evidence>
<keyword evidence="2" id="KW-1185">Reference proteome</keyword>
<dbReference type="Proteomes" id="UP000499080">
    <property type="component" value="Unassembled WGS sequence"/>
</dbReference>
<dbReference type="EMBL" id="BGPR01001123">
    <property type="protein sequence ID" value="GBM46106.1"/>
    <property type="molecule type" value="Genomic_DNA"/>
</dbReference>
<comment type="caution">
    <text evidence="1">The sequence shown here is derived from an EMBL/GenBank/DDBJ whole genome shotgun (WGS) entry which is preliminary data.</text>
</comment>
<proteinExistence type="predicted"/>
<reference evidence="1 2" key="1">
    <citation type="journal article" date="2019" name="Sci. Rep.">
        <title>Orb-weaving spider Araneus ventricosus genome elucidates the spidroin gene catalogue.</title>
        <authorList>
            <person name="Kono N."/>
            <person name="Nakamura H."/>
            <person name="Ohtoshi R."/>
            <person name="Moran D.A.P."/>
            <person name="Shinohara A."/>
            <person name="Yoshida Y."/>
            <person name="Fujiwara M."/>
            <person name="Mori M."/>
            <person name="Tomita M."/>
            <person name="Arakawa K."/>
        </authorList>
    </citation>
    <scope>NUCLEOTIDE SEQUENCE [LARGE SCALE GENOMIC DNA]</scope>
</reference>
<name>A0A4Y2G022_ARAVE</name>
<protein>
    <submittedName>
        <fullName evidence="1">Uncharacterized protein</fullName>
    </submittedName>
</protein>
<dbReference type="AlphaFoldDB" id="A0A4Y2G022"/>
<accession>A0A4Y2G022</accession>
<sequence length="84" mass="9562">MPIPRGLLTKVRNNSGLSIRADQYDTALFGAPEPETQFETPNPFLPPVLSPRTSVFILPFREWSSAYLFLHWIMVLWLTNSSPS</sequence>